<keyword evidence="2" id="KW-1133">Transmembrane helix</keyword>
<evidence type="ECO:0000256" key="2">
    <source>
        <dbReference type="SAM" id="Phobius"/>
    </source>
</evidence>
<dbReference type="RefSeq" id="WP_236998336.1">
    <property type="nucleotide sequence ID" value="NZ_JAKKOR010000008.1"/>
</dbReference>
<evidence type="ECO:0000256" key="1">
    <source>
        <dbReference type="SAM" id="MobiDB-lite"/>
    </source>
</evidence>
<dbReference type="GO" id="GO:0016301">
    <property type="term" value="F:kinase activity"/>
    <property type="evidence" value="ECO:0007669"/>
    <property type="project" value="UniProtKB-KW"/>
</dbReference>
<evidence type="ECO:0000313" key="4">
    <source>
        <dbReference type="Proteomes" id="UP001200110"/>
    </source>
</evidence>
<dbReference type="PANTHER" id="PTHR40050:SF1">
    <property type="entry name" value="INNER SPORE COAT PROTEIN H"/>
    <property type="match status" value="1"/>
</dbReference>
<gene>
    <name evidence="3" type="ORF">L5G33_11565</name>
</gene>
<keyword evidence="3" id="KW-0418">Kinase</keyword>
<keyword evidence="2" id="KW-0812">Transmembrane</keyword>
<organism evidence="3 4">
    <name type="scientific">Gordonia liuliyuniae</name>
    <dbReference type="NCBI Taxonomy" id="2911517"/>
    <lineage>
        <taxon>Bacteria</taxon>
        <taxon>Bacillati</taxon>
        <taxon>Actinomycetota</taxon>
        <taxon>Actinomycetes</taxon>
        <taxon>Mycobacteriales</taxon>
        <taxon>Gordoniaceae</taxon>
        <taxon>Gordonia</taxon>
    </lineage>
</organism>
<reference evidence="3 4" key="1">
    <citation type="submission" date="2022-01" db="EMBL/GenBank/DDBJ databases">
        <authorList>
            <person name="Huang Y."/>
        </authorList>
    </citation>
    <scope>NUCLEOTIDE SEQUENCE [LARGE SCALE GENOMIC DNA]</scope>
    <source>
        <strain evidence="3 4">HY366</strain>
    </source>
</reference>
<feature type="transmembrane region" description="Helical" evidence="2">
    <location>
        <begin position="24"/>
        <end position="45"/>
    </location>
</feature>
<dbReference type="EMBL" id="JAKKOR010000008">
    <property type="protein sequence ID" value="MCF8589097.1"/>
    <property type="molecule type" value="Genomic_DNA"/>
</dbReference>
<dbReference type="InterPro" id="IPR014867">
    <property type="entry name" value="Spore_coat_CotH_CotH2/3/7"/>
</dbReference>
<dbReference type="PANTHER" id="PTHR40050">
    <property type="entry name" value="INNER SPORE COAT PROTEIN H"/>
    <property type="match status" value="1"/>
</dbReference>
<evidence type="ECO:0000313" key="3">
    <source>
        <dbReference type="EMBL" id="MCF8589097.1"/>
    </source>
</evidence>
<dbReference type="Proteomes" id="UP001200110">
    <property type="component" value="Unassembled WGS sequence"/>
</dbReference>
<keyword evidence="4" id="KW-1185">Reference proteome</keyword>
<keyword evidence="2" id="KW-0472">Membrane</keyword>
<name>A0ABS9IU57_9ACTN</name>
<accession>A0ABS9IU57</accession>
<proteinExistence type="predicted"/>
<keyword evidence="3" id="KW-0808">Transferase</keyword>
<comment type="caution">
    <text evidence="3">The sequence shown here is derived from an EMBL/GenBank/DDBJ whole genome shotgun (WGS) entry which is preliminary data.</text>
</comment>
<sequence length="536" mass="57922">MGPREEGTPRRRLRHRIPTRLRRYWKWPAALGVFLLVVIVTMGGLTVRPYISGDERVIESDVTENIAGTVDLFDDSIEHDFSMKISDAEYAEMVDSYVKNGEKKWVTADVVVDGTLVKDVGVRLKGNSTLQSLRGGMRPPGGKKVPEGMQPPPGMQLPDGEQRPGQSGRGGEPNGGVKPDGQGVPRGGPAGLAQLSANDPTSLPLLLSFDHNAQGRAYQGMTELSVRPGSPVLNEAMALALTKATGQPTQRFAYTVYSVNDSESTTRLLLEHPDAGYADSLSDSDGYLFKADASSRFEYVDDDQSSYSDQFKQINSDGNGNLEPIISFLKWVDSADDTEFDAHLADWVDVDSFADYLATQNLLANMDDMSGPGQNYYLWYDLDSKKISVISWDLNLAMQGNADAGPHDSISIGGMFGKAAGGEARGGQAPGGVAPDKVPGSAGPAGGKVPGGMGGGNELKTRFLDSAKFTAVYDDAYWKLFDEIYGQTTATDTLNQFASSIPVSDQMTSDDLAKEVTTMRDWITERTEALASERNR</sequence>
<dbReference type="Pfam" id="PF08757">
    <property type="entry name" value="CotH"/>
    <property type="match status" value="1"/>
</dbReference>
<protein>
    <submittedName>
        <fullName evidence="3">CotH kinase family protein</fullName>
    </submittedName>
</protein>
<feature type="region of interest" description="Disordered" evidence="1">
    <location>
        <begin position="128"/>
        <end position="197"/>
    </location>
</feature>